<dbReference type="Gene3D" id="3.30.420.10">
    <property type="entry name" value="Ribonuclease H-like superfamily/Ribonuclease H"/>
    <property type="match status" value="1"/>
</dbReference>
<organism evidence="3 4">
    <name type="scientific">Pseudonocardia charpentierae</name>
    <dbReference type="NCBI Taxonomy" id="3075545"/>
    <lineage>
        <taxon>Bacteria</taxon>
        <taxon>Bacillati</taxon>
        <taxon>Actinomycetota</taxon>
        <taxon>Actinomycetes</taxon>
        <taxon>Pseudonocardiales</taxon>
        <taxon>Pseudonocardiaceae</taxon>
        <taxon>Pseudonocardia</taxon>
    </lineage>
</organism>
<evidence type="ECO:0000313" key="4">
    <source>
        <dbReference type="Proteomes" id="UP001183202"/>
    </source>
</evidence>
<dbReference type="SUPFAM" id="SSF53098">
    <property type="entry name" value="Ribonuclease H-like"/>
    <property type="match status" value="1"/>
</dbReference>
<accession>A0ABU2NJH2</accession>
<dbReference type="InterPro" id="IPR036397">
    <property type="entry name" value="RNaseH_sf"/>
</dbReference>
<evidence type="ECO:0000259" key="2">
    <source>
        <dbReference type="PROSITE" id="PS50994"/>
    </source>
</evidence>
<dbReference type="Pfam" id="PF13683">
    <property type="entry name" value="rve_3"/>
    <property type="match status" value="1"/>
</dbReference>
<gene>
    <name evidence="3" type="ORF">RM445_31705</name>
</gene>
<dbReference type="RefSeq" id="WP_311560557.1">
    <property type="nucleotide sequence ID" value="NZ_JAVREJ010000067.1"/>
</dbReference>
<evidence type="ECO:0000313" key="3">
    <source>
        <dbReference type="EMBL" id="MDT0354049.1"/>
    </source>
</evidence>
<name>A0ABU2NJH2_9PSEU</name>
<feature type="domain" description="Integrase catalytic" evidence="2">
    <location>
        <begin position="11"/>
        <end position="184"/>
    </location>
</feature>
<dbReference type="InterPro" id="IPR012337">
    <property type="entry name" value="RNaseH-like_sf"/>
</dbReference>
<dbReference type="InterPro" id="IPR001584">
    <property type="entry name" value="Integrase_cat-core"/>
</dbReference>
<feature type="region of interest" description="Disordered" evidence="1">
    <location>
        <begin position="166"/>
        <end position="187"/>
    </location>
</feature>
<dbReference type="EMBL" id="JAVREJ010000067">
    <property type="protein sequence ID" value="MDT0354049.1"/>
    <property type="molecule type" value="Genomic_DNA"/>
</dbReference>
<dbReference type="Proteomes" id="UP001183202">
    <property type="component" value="Unassembled WGS sequence"/>
</dbReference>
<evidence type="ECO:0000256" key="1">
    <source>
        <dbReference type="SAM" id="MobiDB-lite"/>
    </source>
</evidence>
<proteinExistence type="predicted"/>
<protein>
    <submittedName>
        <fullName evidence="3">Integrase core domain-containing protein</fullName>
    </submittedName>
</protein>
<comment type="caution">
    <text evidence="3">The sequence shown here is derived from an EMBL/GenBank/DDBJ whole genome shotgun (WGS) entry which is preliminary data.</text>
</comment>
<dbReference type="PROSITE" id="PS50994">
    <property type="entry name" value="INTEGRASE"/>
    <property type="match status" value="1"/>
</dbReference>
<reference evidence="4" key="1">
    <citation type="submission" date="2023-07" db="EMBL/GenBank/DDBJ databases">
        <title>30 novel species of actinomycetes from the DSMZ collection.</title>
        <authorList>
            <person name="Nouioui I."/>
        </authorList>
    </citation>
    <scope>NUCLEOTIDE SEQUENCE [LARGE SCALE GENOMIC DNA]</scope>
    <source>
        <strain evidence="4">DSM 45834</strain>
    </source>
</reference>
<sequence>MRNAGIDPAPLRSGPTWRQFLAAQAHAILAVDFAHVDTIFLRRLYVLVVIEHGTRRVYLAGITAHPTGAWVTQQARNLLMDLGDQAHRFRFLIRDRDSKFTAAFDAVFAGVDIRIIRTPVRAPRANAIAERWIGTLRRECLDHLLIIGQRHLATGLQEYVEHYNTHRPHRSLHQRPPAGRTPPLSAASVRPLRRNRLGGLVHEYVQVA</sequence>
<keyword evidence="4" id="KW-1185">Reference proteome</keyword>